<comment type="caution">
    <text evidence="1">The sequence shown here is derived from an EMBL/GenBank/DDBJ whole genome shotgun (WGS) entry which is preliminary data.</text>
</comment>
<dbReference type="EMBL" id="JAWQEG010006776">
    <property type="protein sequence ID" value="KAK3853908.1"/>
    <property type="molecule type" value="Genomic_DNA"/>
</dbReference>
<gene>
    <name evidence="1" type="ORF">Pcinc_039572</name>
</gene>
<evidence type="ECO:0000313" key="1">
    <source>
        <dbReference type="EMBL" id="KAK3853908.1"/>
    </source>
</evidence>
<reference evidence="1" key="1">
    <citation type="submission" date="2023-10" db="EMBL/GenBank/DDBJ databases">
        <title>Genome assemblies of two species of porcelain crab, Petrolisthes cinctipes and Petrolisthes manimaculis (Anomura: Porcellanidae).</title>
        <authorList>
            <person name="Angst P."/>
        </authorList>
    </citation>
    <scope>NUCLEOTIDE SEQUENCE</scope>
    <source>
        <strain evidence="1">PB745_01</strain>
        <tissue evidence="1">Gill</tissue>
    </source>
</reference>
<dbReference type="AlphaFoldDB" id="A0AAE1BNZ5"/>
<accession>A0AAE1BNZ5</accession>
<proteinExistence type="predicted"/>
<dbReference type="Proteomes" id="UP001286313">
    <property type="component" value="Unassembled WGS sequence"/>
</dbReference>
<protein>
    <submittedName>
        <fullName evidence="1">Uncharacterized protein</fullName>
    </submittedName>
</protein>
<organism evidence="1 2">
    <name type="scientific">Petrolisthes cinctipes</name>
    <name type="common">Flat porcelain crab</name>
    <dbReference type="NCBI Taxonomy" id="88211"/>
    <lineage>
        <taxon>Eukaryota</taxon>
        <taxon>Metazoa</taxon>
        <taxon>Ecdysozoa</taxon>
        <taxon>Arthropoda</taxon>
        <taxon>Crustacea</taxon>
        <taxon>Multicrustacea</taxon>
        <taxon>Malacostraca</taxon>
        <taxon>Eumalacostraca</taxon>
        <taxon>Eucarida</taxon>
        <taxon>Decapoda</taxon>
        <taxon>Pleocyemata</taxon>
        <taxon>Anomura</taxon>
        <taxon>Galatheoidea</taxon>
        <taxon>Porcellanidae</taxon>
        <taxon>Petrolisthes</taxon>
    </lineage>
</organism>
<keyword evidence="2" id="KW-1185">Reference proteome</keyword>
<sequence>MGNNGGACSLLEITTYKIEYLAFVTAKGCTRVIRIVFCTLALCRPSVCAATAAAAVSWGRQTTECSCGGRSSEILALRPYILRHNSHADALDKGLMARVLRQKA</sequence>
<name>A0AAE1BNZ5_PETCI</name>
<evidence type="ECO:0000313" key="2">
    <source>
        <dbReference type="Proteomes" id="UP001286313"/>
    </source>
</evidence>